<dbReference type="InterPro" id="IPR036691">
    <property type="entry name" value="Endo/exonu/phosph_ase_sf"/>
</dbReference>
<protein>
    <submittedName>
        <fullName evidence="3">Ig-like domain-containing protein</fullName>
    </submittedName>
</protein>
<dbReference type="SUPFAM" id="SSF56219">
    <property type="entry name" value="DNase I-like"/>
    <property type="match status" value="1"/>
</dbReference>
<dbReference type="InterPro" id="IPR026444">
    <property type="entry name" value="Secre_tail"/>
</dbReference>
<accession>A0ABW5IGD6</accession>
<proteinExistence type="predicted"/>
<organism evidence="3 4">
    <name type="scientific">Pontibacter locisalis</name>
    <dbReference type="NCBI Taxonomy" id="1719035"/>
    <lineage>
        <taxon>Bacteria</taxon>
        <taxon>Pseudomonadati</taxon>
        <taxon>Bacteroidota</taxon>
        <taxon>Cytophagia</taxon>
        <taxon>Cytophagales</taxon>
        <taxon>Hymenobacteraceae</taxon>
        <taxon>Pontibacter</taxon>
    </lineage>
</organism>
<evidence type="ECO:0000259" key="2">
    <source>
        <dbReference type="Pfam" id="PF18962"/>
    </source>
</evidence>
<dbReference type="NCBIfam" id="TIGR04183">
    <property type="entry name" value="Por_Secre_tail"/>
    <property type="match status" value="1"/>
</dbReference>
<dbReference type="EMBL" id="JBHULU010000001">
    <property type="protein sequence ID" value="MFD2512318.1"/>
    <property type="molecule type" value="Genomic_DNA"/>
</dbReference>
<dbReference type="Gene3D" id="3.60.10.10">
    <property type="entry name" value="Endonuclease/exonuclease/phosphatase"/>
    <property type="match status" value="1"/>
</dbReference>
<feature type="domain" description="Endonuclease/exonuclease/phosphatase" evidence="1">
    <location>
        <begin position="701"/>
        <end position="943"/>
    </location>
</feature>
<dbReference type="Gene3D" id="2.60.40.10">
    <property type="entry name" value="Immunoglobulins"/>
    <property type="match status" value="1"/>
</dbReference>
<feature type="domain" description="Secretion system C-terminal sorting" evidence="2">
    <location>
        <begin position="1023"/>
        <end position="1099"/>
    </location>
</feature>
<reference evidence="4" key="1">
    <citation type="journal article" date="2019" name="Int. J. Syst. Evol. Microbiol.">
        <title>The Global Catalogue of Microorganisms (GCM) 10K type strain sequencing project: providing services to taxonomists for standard genome sequencing and annotation.</title>
        <authorList>
            <consortium name="The Broad Institute Genomics Platform"/>
            <consortium name="The Broad Institute Genome Sequencing Center for Infectious Disease"/>
            <person name="Wu L."/>
            <person name="Ma J."/>
        </authorList>
    </citation>
    <scope>NUCLEOTIDE SEQUENCE [LARGE SCALE GENOMIC DNA]</scope>
    <source>
        <strain evidence="4">KCTC 42498</strain>
    </source>
</reference>
<gene>
    <name evidence="3" type="ORF">ACFSRY_00450</name>
</gene>
<evidence type="ECO:0000313" key="4">
    <source>
        <dbReference type="Proteomes" id="UP001597544"/>
    </source>
</evidence>
<dbReference type="InterPro" id="IPR013783">
    <property type="entry name" value="Ig-like_fold"/>
</dbReference>
<dbReference type="Gene3D" id="2.60.120.260">
    <property type="entry name" value="Galactose-binding domain-like"/>
    <property type="match status" value="2"/>
</dbReference>
<sequence>MLFSLKLTAQTSLIPYGSSWNYLDNGTNEGTAWRASTYDDSGWKTGNAKFGYGINDASTAISYGSSPNKKFITAYFRKSINISDITVFSSFTAQIQRDDGVVVYINGVEVYRNNLPGGTISYTTLATDAKDNGSVSQAFSIASSVFKTGSNIIAVEVHQSKANSPDLAFDMELIGALNTPPTNQPPQVTVSSPVDNASVALGEALTIGAFASDLEGTVANVEFYVEGSKIGEDLTSPYAYSWTPTSVGVFNLTAKATDNTGATTTSAIVKVNVVSAAPTDQTPPSVVSIDRYSPATSTTGASSVTFRTTFTEPVSGVDKTDFLLTVTSGTTSGVLASDCVEPIGTDGSVYDTTVSSLTGSGTIRLDLISSGTGITDAAGNAMINGFNGGKTYTIDQTPPVVLSINRQAPTAETVEATSLTFRVTFSEPVTGVDKTDFNLTVVSGSTTGDLTAEAITAVDTDGAIYDVTVTSINGNGVLRLDLKSADTGVTDAVGNPISGGFTGGQTYTIEQIIAERKTPGEPESIIAYNSSWKYLDNGVDQGISWRTAAYSDDSWKNGYGKFGYGIDDATTIVDYGNSSNKYITTYFRKTINISNPEIYSGYILNIKRDDGVIVYINGSEVIRDNMPSGTVSYNTLASSNIYPDNGTTPIGYRIDPKAFASGNNIIAVEVHQSSATSLDIAFDLELIGFIAPSASDLKITTWNIQNFGFDKDSKGNILYPKDDKLQYENVKKSLQWLNADVFALQEISNDTLLEKLVSELPGYDFVRSEAYSYSVRPTTSEVTPRKLYLVYRTSKITIDRIRPIMKELYDDILSNKVVLDGYPGTSSSAKNDDNLWYSGRLPFMIDLVAHTEGIRRNIKVVNVHAYHGMANITDYERRKYDAQILKDTLDSHFKKHSTILIGDYNDDVDQSIFEGLPSPYKAYVDDEHYNVLTYQLSLKGGGTFNNGKEFRDHITCTGSKSTGYVENSIRIGNELLSIIKNFYSTTSDHLPVSAFIDLTVAVESNYEAPIYNTELNAKYDLQVYPNPFVKQATISFTIENEENFIVTLLDSKGMQVTELRKGRTTACVQNQITVDGTTLPKGLYIVRLQTDAGTKAVKLLLEK</sequence>
<name>A0ABW5IGD6_9BACT</name>
<evidence type="ECO:0000259" key="1">
    <source>
        <dbReference type="Pfam" id="PF03372"/>
    </source>
</evidence>
<comment type="caution">
    <text evidence="3">The sequence shown here is derived from an EMBL/GenBank/DDBJ whole genome shotgun (WGS) entry which is preliminary data.</text>
</comment>
<dbReference type="Pfam" id="PF17957">
    <property type="entry name" value="Big_7"/>
    <property type="match status" value="1"/>
</dbReference>
<dbReference type="InterPro" id="IPR005135">
    <property type="entry name" value="Endo/exonuclease/phosphatase"/>
</dbReference>
<evidence type="ECO:0000313" key="3">
    <source>
        <dbReference type="EMBL" id="MFD2512318.1"/>
    </source>
</evidence>
<dbReference type="RefSeq" id="WP_377502175.1">
    <property type="nucleotide sequence ID" value="NZ_JBHULU010000001.1"/>
</dbReference>
<dbReference type="Pfam" id="PF18962">
    <property type="entry name" value="Por_Secre_tail"/>
    <property type="match status" value="1"/>
</dbReference>
<keyword evidence="4" id="KW-1185">Reference proteome</keyword>
<dbReference type="Pfam" id="PF03372">
    <property type="entry name" value="Exo_endo_phos"/>
    <property type="match status" value="1"/>
</dbReference>
<dbReference type="Proteomes" id="UP001597544">
    <property type="component" value="Unassembled WGS sequence"/>
</dbReference>